<keyword evidence="3 6" id="KW-0812">Transmembrane</keyword>
<reference evidence="7" key="1">
    <citation type="submission" date="2020-12" db="EMBL/GenBank/DDBJ databases">
        <title>Comparative genomic insights into the epidemiology and virulence of plant pathogenic Pseudomonads from Turkey.</title>
        <authorList>
            <person name="Dillon M."/>
            <person name="Ruiz-Bedoya T."/>
            <person name="Bendalovic-Torma C."/>
            <person name="Guttman K.M."/>
            <person name="Kwak H."/>
            <person name="Middleton M.A."/>
            <person name="Wang P.W."/>
            <person name="Horuz S."/>
            <person name="Aysan Y."/>
            <person name="Guttman D.S."/>
        </authorList>
    </citation>
    <scope>NUCLEOTIDE SEQUENCE</scope>
    <source>
        <strain evidence="7">S5_IA_3a</strain>
    </source>
</reference>
<feature type="transmembrane region" description="Helical" evidence="6">
    <location>
        <begin position="112"/>
        <end position="132"/>
    </location>
</feature>
<comment type="caution">
    <text evidence="7">The sequence shown here is derived from an EMBL/GenBank/DDBJ whole genome shotgun (WGS) entry which is preliminary data.</text>
</comment>
<evidence type="ECO:0000256" key="2">
    <source>
        <dbReference type="ARBA" id="ARBA00022475"/>
    </source>
</evidence>
<evidence type="ECO:0000256" key="5">
    <source>
        <dbReference type="ARBA" id="ARBA00023136"/>
    </source>
</evidence>
<dbReference type="InterPro" id="IPR050833">
    <property type="entry name" value="Poly_Biosynth_Transport"/>
</dbReference>
<dbReference type="PANTHER" id="PTHR30250">
    <property type="entry name" value="PST FAMILY PREDICTED COLANIC ACID TRANSPORTER"/>
    <property type="match status" value="1"/>
</dbReference>
<comment type="subcellular location">
    <subcellularLocation>
        <location evidence="1">Cell membrane</location>
        <topology evidence="1">Multi-pass membrane protein</topology>
    </subcellularLocation>
</comment>
<feature type="transmembrane region" description="Helical" evidence="6">
    <location>
        <begin position="44"/>
        <end position="65"/>
    </location>
</feature>
<feature type="transmembrane region" description="Helical" evidence="6">
    <location>
        <begin position="332"/>
        <end position="350"/>
    </location>
</feature>
<feature type="transmembrane region" description="Helical" evidence="6">
    <location>
        <begin position="420"/>
        <end position="442"/>
    </location>
</feature>
<evidence type="ECO:0000256" key="4">
    <source>
        <dbReference type="ARBA" id="ARBA00022989"/>
    </source>
</evidence>
<evidence type="ECO:0000313" key="8">
    <source>
        <dbReference type="Proteomes" id="UP000645865"/>
    </source>
</evidence>
<dbReference type="RefSeq" id="WP_169867537.1">
    <property type="nucleotide sequence ID" value="NZ_JAAQXE010000014.1"/>
</dbReference>
<dbReference type="EMBL" id="JAEILH010000066">
    <property type="protein sequence ID" value="MBI6627957.1"/>
    <property type="molecule type" value="Genomic_DNA"/>
</dbReference>
<evidence type="ECO:0000256" key="1">
    <source>
        <dbReference type="ARBA" id="ARBA00004651"/>
    </source>
</evidence>
<proteinExistence type="predicted"/>
<feature type="transmembrane region" description="Helical" evidence="6">
    <location>
        <begin position="388"/>
        <end position="408"/>
    </location>
</feature>
<evidence type="ECO:0000313" key="7">
    <source>
        <dbReference type="EMBL" id="MBI6627957.1"/>
    </source>
</evidence>
<dbReference type="PANTHER" id="PTHR30250:SF31">
    <property type="entry name" value="INNER MEMBRANE PROTEIN YGHQ"/>
    <property type="match status" value="1"/>
</dbReference>
<dbReference type="Pfam" id="PF13440">
    <property type="entry name" value="Polysacc_synt_3"/>
    <property type="match status" value="1"/>
</dbReference>
<feature type="transmembrane region" description="Helical" evidence="6">
    <location>
        <begin position="208"/>
        <end position="229"/>
    </location>
</feature>
<feature type="transmembrane region" description="Helical" evidence="6">
    <location>
        <begin position="177"/>
        <end position="196"/>
    </location>
</feature>
<keyword evidence="5 6" id="KW-0472">Membrane</keyword>
<evidence type="ECO:0000256" key="6">
    <source>
        <dbReference type="SAM" id="Phobius"/>
    </source>
</evidence>
<dbReference type="GO" id="GO:0005886">
    <property type="term" value="C:plasma membrane"/>
    <property type="evidence" value="ECO:0007669"/>
    <property type="project" value="UniProtKB-SubCell"/>
</dbReference>
<organism evidence="7 8">
    <name type="scientific">Pseudomonas rhodesiae</name>
    <dbReference type="NCBI Taxonomy" id="76760"/>
    <lineage>
        <taxon>Bacteria</taxon>
        <taxon>Pseudomonadati</taxon>
        <taxon>Pseudomonadota</taxon>
        <taxon>Gammaproteobacteria</taxon>
        <taxon>Pseudomonadales</taxon>
        <taxon>Pseudomonadaceae</taxon>
        <taxon>Pseudomonas</taxon>
    </lineage>
</organism>
<feature type="transmembrane region" description="Helical" evidence="6">
    <location>
        <begin position="297"/>
        <end position="320"/>
    </location>
</feature>
<feature type="transmembrane region" description="Helical" evidence="6">
    <location>
        <begin position="362"/>
        <end position="382"/>
    </location>
</feature>
<sequence length="482" mass="52371">MNLRQGAILLAKHGAAYLAVKLIPAIFSLSALVIFTRILTPAEYGIYSLTILVAGVGNAVLLQWLSLGVGRYLPAVTDKEDEERLLATAKSISFIIFLVVIVLSLVCAALDAFSSFSIMFWMVGFLFAFQGWHELNLKVLNTSLNPLDYGKVLTVKSAVGFFLSVVAAYLGFGAEGILASIIVGSVAACVISRRIWRGLPWFFINWDYLKKLFAYGAPLTITYLLIFVIDASDRFFIERMVGVEAVGVYSASYELSQYSIGMLTSVVHLAALPLVINALAKEGLLAAGVKLRQTFSLVFAVAMPLSTGMALTAPDIAYSILGDKFREGATVIIPWIALAMFLSTIKSYYFDYAFQLSNSTRIQMGIVFVSAVVNVGFNYFLISEYGATGAAISTVIAFLVSLILSWALGRRVFAMPRLPYKNAAQVIVAVVVMAAVVSSIKFELSVLSFSLKVILGGAAYIVVLLIFNARYLIANVPAFLKK</sequence>
<protein>
    <submittedName>
        <fullName evidence="7">Oligosaccharide flippase family protein</fullName>
    </submittedName>
</protein>
<accession>A0A8I1EAC8</accession>
<feature type="transmembrane region" description="Helical" evidence="6">
    <location>
        <begin position="258"/>
        <end position="276"/>
    </location>
</feature>
<gene>
    <name evidence="7" type="ORF">YA0853_30535</name>
</gene>
<keyword evidence="4 6" id="KW-1133">Transmembrane helix</keyword>
<evidence type="ECO:0000256" key="3">
    <source>
        <dbReference type="ARBA" id="ARBA00022692"/>
    </source>
</evidence>
<dbReference type="Proteomes" id="UP000645865">
    <property type="component" value="Unassembled WGS sequence"/>
</dbReference>
<feature type="transmembrane region" description="Helical" evidence="6">
    <location>
        <begin position="85"/>
        <end position="106"/>
    </location>
</feature>
<dbReference type="AlphaFoldDB" id="A0A8I1EAC8"/>
<keyword evidence="2" id="KW-1003">Cell membrane</keyword>
<feature type="transmembrane region" description="Helical" evidence="6">
    <location>
        <begin position="454"/>
        <end position="473"/>
    </location>
</feature>
<name>A0A8I1EAC8_9PSED</name>
<feature type="transmembrane region" description="Helical" evidence="6">
    <location>
        <begin position="15"/>
        <end position="38"/>
    </location>
</feature>